<proteinExistence type="predicted"/>
<sequence length="55" mass="6233">MPQQPDPDHYDDCPVNTGDGPAWAPRKCRCEAINAENEAYDSEPPNMFAMEWGTY</sequence>
<comment type="caution">
    <text evidence="1">The sequence shown here is derived from an EMBL/GenBank/DDBJ whole genome shotgun (WGS) entry which is preliminary data.</text>
</comment>
<accession>A0AAP6ELG6</accession>
<protein>
    <submittedName>
        <fullName evidence="1">Uncharacterized protein</fullName>
    </submittedName>
</protein>
<dbReference type="Proteomes" id="UP001282288">
    <property type="component" value="Unassembled WGS sequence"/>
</dbReference>
<dbReference type="GeneID" id="69804776"/>
<dbReference type="RefSeq" id="WP_158002795.1">
    <property type="nucleotide sequence ID" value="NZ_JAGJBY010000001.1"/>
</dbReference>
<gene>
    <name evidence="1" type="ORF">PV399_44085</name>
</gene>
<reference evidence="1" key="1">
    <citation type="journal article" date="2023" name="Microb. Genom.">
        <title>Mesoterricola silvestris gen. nov., sp. nov., Mesoterricola sediminis sp. nov., Geothrix oryzae sp. nov., Geothrix edaphica sp. nov., Geothrix rubra sp. nov., and Geothrix limicola sp. nov., six novel members of Acidobacteriota isolated from soils.</title>
        <authorList>
            <person name="Weisberg A.J."/>
            <person name="Pearce E."/>
            <person name="Kramer C.G."/>
            <person name="Chang J.H."/>
            <person name="Clarke C.R."/>
        </authorList>
    </citation>
    <scope>NUCLEOTIDE SEQUENCE</scope>
    <source>
        <strain evidence="1">NRRL_B-16521</strain>
    </source>
</reference>
<name>A0AAP6ELG6_9ACTN</name>
<dbReference type="EMBL" id="JARAWC010000063">
    <property type="protein sequence ID" value="MDX2966635.1"/>
    <property type="molecule type" value="Genomic_DNA"/>
</dbReference>
<evidence type="ECO:0000313" key="1">
    <source>
        <dbReference type="EMBL" id="MDX2966635.1"/>
    </source>
</evidence>
<dbReference type="AlphaFoldDB" id="A0AAP6ELG6"/>
<organism evidence="1 2">
    <name type="scientific">Streptomyces acidiscabies</name>
    <dbReference type="NCBI Taxonomy" id="42234"/>
    <lineage>
        <taxon>Bacteria</taxon>
        <taxon>Bacillati</taxon>
        <taxon>Actinomycetota</taxon>
        <taxon>Actinomycetes</taxon>
        <taxon>Kitasatosporales</taxon>
        <taxon>Streptomycetaceae</taxon>
        <taxon>Streptomyces</taxon>
    </lineage>
</organism>
<evidence type="ECO:0000313" key="2">
    <source>
        <dbReference type="Proteomes" id="UP001282288"/>
    </source>
</evidence>